<dbReference type="eggNOG" id="ENOG5030V0S">
    <property type="taxonomic scope" value="Bacteria"/>
</dbReference>
<protein>
    <submittedName>
        <fullName evidence="3">Hpt domain protein</fullName>
    </submittedName>
</protein>
<evidence type="ECO:0000313" key="3">
    <source>
        <dbReference type="EMBL" id="AEE16527.1"/>
    </source>
</evidence>
<dbReference type="Proteomes" id="UP000006546">
    <property type="component" value="Chromosome"/>
</dbReference>
<sequence>MEITEFALLDTAQALARLDNDKSLYAELITFFLNEPPFTAETLRKRLSEPENTGPALLSPAAQYVHRIKGAAGNIGADKLYAVAGMLEQVLRGKADGNVSELAALTETCYIRTAAALKSLVL</sequence>
<dbReference type="Pfam" id="PF01627">
    <property type="entry name" value="Hpt"/>
    <property type="match status" value="1"/>
</dbReference>
<dbReference type="SUPFAM" id="SSF47226">
    <property type="entry name" value="Histidine-containing phosphotransfer domain, HPT domain"/>
    <property type="match status" value="1"/>
</dbReference>
<dbReference type="AlphaFoldDB" id="F4LKF3"/>
<proteinExistence type="predicted"/>
<dbReference type="GO" id="GO:0004672">
    <property type="term" value="F:protein kinase activity"/>
    <property type="evidence" value="ECO:0007669"/>
    <property type="project" value="UniProtKB-ARBA"/>
</dbReference>
<evidence type="ECO:0000313" key="4">
    <source>
        <dbReference type="Proteomes" id="UP000006546"/>
    </source>
</evidence>
<dbReference type="InterPro" id="IPR036641">
    <property type="entry name" value="HPT_dom_sf"/>
</dbReference>
<keyword evidence="4" id="KW-1185">Reference proteome</keyword>
<dbReference type="KEGG" id="tbe:Trebr_1095"/>
<dbReference type="EMBL" id="CP002696">
    <property type="protein sequence ID" value="AEE16527.1"/>
    <property type="molecule type" value="Genomic_DNA"/>
</dbReference>
<keyword evidence="1" id="KW-0597">Phosphoprotein</keyword>
<dbReference type="PROSITE" id="PS50894">
    <property type="entry name" value="HPT"/>
    <property type="match status" value="1"/>
</dbReference>
<dbReference type="HOGENOM" id="CLU_2095812_0_0_12"/>
<feature type="modified residue" description="Phosphohistidine" evidence="1">
    <location>
        <position position="66"/>
    </location>
</feature>
<evidence type="ECO:0000259" key="2">
    <source>
        <dbReference type="PROSITE" id="PS50894"/>
    </source>
</evidence>
<dbReference type="Gene3D" id="1.20.120.160">
    <property type="entry name" value="HPT domain"/>
    <property type="match status" value="1"/>
</dbReference>
<reference evidence="4" key="1">
    <citation type="submission" date="2011-04" db="EMBL/GenBank/DDBJ databases">
        <title>The complete genome of Treponema brennaborense DSM 12168.</title>
        <authorList>
            <person name="Lucas S."/>
            <person name="Han J."/>
            <person name="Lapidus A."/>
            <person name="Bruce D."/>
            <person name="Goodwin L."/>
            <person name="Pitluck S."/>
            <person name="Peters L."/>
            <person name="Kyrpides N."/>
            <person name="Mavromatis K."/>
            <person name="Ivanova N."/>
            <person name="Mikhailova N."/>
            <person name="Pagani I."/>
            <person name="Teshima H."/>
            <person name="Detter J.C."/>
            <person name="Tapia R."/>
            <person name="Han C."/>
            <person name="Land M."/>
            <person name="Hauser L."/>
            <person name="Markowitz V."/>
            <person name="Cheng J.-F."/>
            <person name="Hugenholtz P."/>
            <person name="Woyke T."/>
            <person name="Wu D."/>
            <person name="Gronow S."/>
            <person name="Wellnitz S."/>
            <person name="Brambilla E."/>
            <person name="Klenk H.-P."/>
            <person name="Eisen J.A."/>
        </authorList>
    </citation>
    <scope>NUCLEOTIDE SEQUENCE [LARGE SCALE GENOMIC DNA]</scope>
    <source>
        <strain evidence="4">DSM 12168 / CIP 105900 / DD5/3</strain>
    </source>
</reference>
<dbReference type="STRING" id="906968.Trebr_1095"/>
<organism evidence="3 4">
    <name type="scientific">Treponema brennaborense (strain DSM 12168 / CIP 105900 / DD5/3)</name>
    <dbReference type="NCBI Taxonomy" id="906968"/>
    <lineage>
        <taxon>Bacteria</taxon>
        <taxon>Pseudomonadati</taxon>
        <taxon>Spirochaetota</taxon>
        <taxon>Spirochaetia</taxon>
        <taxon>Spirochaetales</taxon>
        <taxon>Treponemataceae</taxon>
        <taxon>Treponema</taxon>
    </lineage>
</organism>
<evidence type="ECO:0000256" key="1">
    <source>
        <dbReference type="PROSITE-ProRule" id="PRU00110"/>
    </source>
</evidence>
<dbReference type="RefSeq" id="WP_013758235.1">
    <property type="nucleotide sequence ID" value="NC_015500.1"/>
</dbReference>
<feature type="domain" description="HPt" evidence="2">
    <location>
        <begin position="21"/>
        <end position="122"/>
    </location>
</feature>
<name>F4LKF3_TREBD</name>
<dbReference type="InterPro" id="IPR008207">
    <property type="entry name" value="Sig_transdc_His_kin_Hpt_dom"/>
</dbReference>
<gene>
    <name evidence="3" type="ordered locus">Trebr_1095</name>
</gene>
<dbReference type="OrthoDB" id="6386737at2"/>
<dbReference type="GO" id="GO:0000160">
    <property type="term" value="P:phosphorelay signal transduction system"/>
    <property type="evidence" value="ECO:0007669"/>
    <property type="project" value="InterPro"/>
</dbReference>
<accession>F4LKF3</accession>